<dbReference type="InterPro" id="IPR003529">
    <property type="entry name" value="Hematopoietin_rcpt_Gp130_CS"/>
</dbReference>
<feature type="domain" description="Fibronectin type-III" evidence="15">
    <location>
        <begin position="327"/>
        <end position="418"/>
    </location>
</feature>
<dbReference type="EMBL" id="JAERUA010000024">
    <property type="protein sequence ID" value="KAI1882825.1"/>
    <property type="molecule type" value="Genomic_DNA"/>
</dbReference>
<organism evidence="16 17">
    <name type="scientific">Albula goreensis</name>
    <dbReference type="NCBI Taxonomy" id="1534307"/>
    <lineage>
        <taxon>Eukaryota</taxon>
        <taxon>Metazoa</taxon>
        <taxon>Chordata</taxon>
        <taxon>Craniata</taxon>
        <taxon>Vertebrata</taxon>
        <taxon>Euteleostomi</taxon>
        <taxon>Actinopterygii</taxon>
        <taxon>Neopterygii</taxon>
        <taxon>Teleostei</taxon>
        <taxon>Albuliformes</taxon>
        <taxon>Albulidae</taxon>
        <taxon>Albula</taxon>
    </lineage>
</organism>
<feature type="compositionally biased region" description="Basic and acidic residues" evidence="12">
    <location>
        <begin position="758"/>
        <end position="769"/>
    </location>
</feature>
<dbReference type="GO" id="GO:0009897">
    <property type="term" value="C:external side of plasma membrane"/>
    <property type="evidence" value="ECO:0007669"/>
    <property type="project" value="TreeGrafter"/>
</dbReference>
<comment type="similarity">
    <text evidence="2">Belongs to the type I cytokine receptor family. Type 2 subfamily.</text>
</comment>
<feature type="compositionally biased region" description="Polar residues" evidence="12">
    <location>
        <begin position="771"/>
        <end position="789"/>
    </location>
</feature>
<protein>
    <recommendedName>
        <fullName evidence="18">Leptin receptor</fullName>
    </recommendedName>
</protein>
<dbReference type="GO" id="GO:0004896">
    <property type="term" value="F:cytokine receptor activity"/>
    <property type="evidence" value="ECO:0007669"/>
    <property type="project" value="InterPro"/>
</dbReference>
<accession>A0A8T3CJC9</accession>
<evidence type="ECO:0000256" key="11">
    <source>
        <dbReference type="ARBA" id="ARBA00023319"/>
    </source>
</evidence>
<dbReference type="PANTHER" id="PTHR23037:SF44">
    <property type="entry name" value="LEPTIN RECEPTOR"/>
    <property type="match status" value="1"/>
</dbReference>
<dbReference type="Proteomes" id="UP000829720">
    <property type="component" value="Unassembled WGS sequence"/>
</dbReference>
<evidence type="ECO:0000256" key="9">
    <source>
        <dbReference type="ARBA" id="ARBA00023170"/>
    </source>
</evidence>
<keyword evidence="8" id="KW-1015">Disulfide bond</keyword>
<dbReference type="CDD" id="cd00063">
    <property type="entry name" value="FN3"/>
    <property type="match status" value="2"/>
</dbReference>
<dbReference type="Pfam" id="PF06328">
    <property type="entry name" value="Lep_receptor_Ig"/>
    <property type="match status" value="1"/>
</dbReference>
<feature type="region of interest" description="Disordered" evidence="12">
    <location>
        <begin position="730"/>
        <end position="924"/>
    </location>
</feature>
<feature type="compositionally biased region" description="Polar residues" evidence="12">
    <location>
        <begin position="908"/>
        <end position="924"/>
    </location>
</feature>
<keyword evidence="7 13" id="KW-0472">Membrane</keyword>
<evidence type="ECO:0000313" key="16">
    <source>
        <dbReference type="EMBL" id="KAI1882825.1"/>
    </source>
</evidence>
<evidence type="ECO:0000256" key="8">
    <source>
        <dbReference type="ARBA" id="ARBA00023157"/>
    </source>
</evidence>
<gene>
    <name evidence="16" type="ORF">AGOR_G00238900</name>
</gene>
<evidence type="ECO:0000256" key="12">
    <source>
        <dbReference type="SAM" id="MobiDB-lite"/>
    </source>
</evidence>
<keyword evidence="4" id="KW-0732">Signal</keyword>
<evidence type="ECO:0000259" key="15">
    <source>
        <dbReference type="PROSITE" id="PS50853"/>
    </source>
</evidence>
<keyword evidence="10" id="KW-0325">Glycoprotein</keyword>
<evidence type="ECO:0000256" key="1">
    <source>
        <dbReference type="ARBA" id="ARBA00004479"/>
    </source>
</evidence>
<evidence type="ECO:0000256" key="6">
    <source>
        <dbReference type="ARBA" id="ARBA00022989"/>
    </source>
</evidence>
<comment type="subcellular location">
    <subcellularLocation>
        <location evidence="1">Membrane</location>
        <topology evidence="1">Single-pass type I membrane protein</topology>
    </subcellularLocation>
</comment>
<sequence length="924" mass="103828">MRGAVSLTVNVSRSDRFALSPAMRFIPQHLVRPDPPVKLLYNMTTEGELTLYWTDSQPGAGLLTCDVRYSSNSSLNSWVHVDNVRTQPVSLKGMVSGVTYTVQVRCKKLGESAVWSGWSQDLSIYLPEVMYLPETVFSDSGANVTVYCILNNRSLNARNVVWWLNGNEEVPESLYTVVNDRVSSVTLPNARPQMNLPFSFLQCCQRSGASFLCSYRYASLYTEDVSVPITCETNGDLSAMTCRWNISEAVKFYFRSRDLPCYMTESEEDVSPAEECPIERRGLKSCTFKPLLSWSCYMMWLEFGNEERTVKSRPVYVTPVDLVKPYPPSKLEAATLPEGYLSARWERPDLPPYELQYEVRYAVDESDAQWRVFKAVNQSAVLPVLEPCMVHAVSVRCKRLYGPGSWSDWSDPYYTAVHVSKAPERGPDFWRVLKEDHERNQTNVTLLFAPLTREEALYCVEGFVVRHQTTRGTVWRERLGLVSAYTFPWTEEAHTVSVLAINFLGSSTKNTNVTLTRRANKPRSISSFSSVIINGSCAALAWSLLPNSSAPASFVVEWGIRSREGGQGDPVAGVKWERVPATSRSFYLHDKFYATEEYQFILHPIFPNGEGEPVYNKEERGSPSAKHAAYALLMIIAFLSVVLFLTLAVSQRRMMKLVWKDVPNPNNCSWAQGVDFRKAETIENLFRHPEQITSCPLLLEIETISEAVIVEKVLPAMPLEKQQAGWADKALQTSGTSSSASMGGSGQSSVTYATVLPPRERGRAWRRPPESLSSCSDEGNFSANASDLSGSYPGTPWEPEGMQSNSRRPCHSYNSTEEYSENSDQEDQSLDGTGSRRDLFYLGMTSRNEEEEEDLEEEEEEVKGRRFQTGATLDHSLESSPLLSQLQPHSHRRESSGSGKGIPLYMPQFQTANNISETQSTRGQ</sequence>
<evidence type="ECO:0000313" key="17">
    <source>
        <dbReference type="Proteomes" id="UP000829720"/>
    </source>
</evidence>
<dbReference type="InterPro" id="IPR010457">
    <property type="entry name" value="IgC2-like_lig-bd"/>
</dbReference>
<keyword evidence="9" id="KW-0675">Receptor</keyword>
<feature type="domain" description="Ig-like" evidence="14">
    <location>
        <begin position="127"/>
        <end position="226"/>
    </location>
</feature>
<evidence type="ECO:0000256" key="3">
    <source>
        <dbReference type="ARBA" id="ARBA00022692"/>
    </source>
</evidence>
<reference evidence="16" key="1">
    <citation type="submission" date="2021-01" db="EMBL/GenBank/DDBJ databases">
        <authorList>
            <person name="Zahm M."/>
            <person name="Roques C."/>
            <person name="Cabau C."/>
            <person name="Klopp C."/>
            <person name="Donnadieu C."/>
            <person name="Jouanno E."/>
            <person name="Lampietro C."/>
            <person name="Louis A."/>
            <person name="Herpin A."/>
            <person name="Echchiki A."/>
            <person name="Berthelot C."/>
            <person name="Parey E."/>
            <person name="Roest-Crollius H."/>
            <person name="Braasch I."/>
            <person name="Postlethwait J."/>
            <person name="Bobe J."/>
            <person name="Montfort J."/>
            <person name="Bouchez O."/>
            <person name="Begum T."/>
            <person name="Mejri S."/>
            <person name="Adams A."/>
            <person name="Chen W.-J."/>
            <person name="Guiguen Y."/>
        </authorList>
    </citation>
    <scope>NUCLEOTIDE SEQUENCE</scope>
    <source>
        <tissue evidence="16">Blood</tissue>
    </source>
</reference>
<dbReference type="InterPro" id="IPR013783">
    <property type="entry name" value="Ig-like_fold"/>
</dbReference>
<evidence type="ECO:0000256" key="13">
    <source>
        <dbReference type="SAM" id="Phobius"/>
    </source>
</evidence>
<evidence type="ECO:0000259" key="14">
    <source>
        <dbReference type="PROSITE" id="PS50835"/>
    </source>
</evidence>
<feature type="compositionally biased region" description="Low complexity" evidence="12">
    <location>
        <begin position="878"/>
        <end position="888"/>
    </location>
</feature>
<dbReference type="PROSITE" id="PS50853">
    <property type="entry name" value="FN3"/>
    <property type="match status" value="2"/>
</dbReference>
<dbReference type="InterPro" id="IPR036116">
    <property type="entry name" value="FN3_sf"/>
</dbReference>
<dbReference type="OrthoDB" id="8964127at2759"/>
<keyword evidence="17" id="KW-1185">Reference proteome</keyword>
<keyword evidence="11" id="KW-0393">Immunoglobulin domain</keyword>
<dbReference type="InterPro" id="IPR041182">
    <property type="entry name" value="LEP-R_IGD"/>
</dbReference>
<dbReference type="PANTHER" id="PTHR23037">
    <property type="entry name" value="CYTOKINE RECEPTOR"/>
    <property type="match status" value="1"/>
</dbReference>
<dbReference type="InterPro" id="IPR003961">
    <property type="entry name" value="FN3_dom"/>
</dbReference>
<feature type="domain" description="Fibronectin type-III" evidence="15">
    <location>
        <begin position="32"/>
        <end position="129"/>
    </location>
</feature>
<name>A0A8T3CJC9_9TELE</name>
<evidence type="ECO:0000256" key="2">
    <source>
        <dbReference type="ARBA" id="ARBA00008921"/>
    </source>
</evidence>
<keyword evidence="3 13" id="KW-0812">Transmembrane</keyword>
<proteinExistence type="inferred from homology"/>
<dbReference type="InterPro" id="IPR007110">
    <property type="entry name" value="Ig-like_dom"/>
</dbReference>
<evidence type="ECO:0000256" key="5">
    <source>
        <dbReference type="ARBA" id="ARBA00022737"/>
    </source>
</evidence>
<evidence type="ECO:0000256" key="4">
    <source>
        <dbReference type="ARBA" id="ARBA00022729"/>
    </source>
</evidence>
<keyword evidence="5" id="KW-0677">Repeat</keyword>
<keyword evidence="6 13" id="KW-1133">Transmembrane helix</keyword>
<evidence type="ECO:0000256" key="10">
    <source>
        <dbReference type="ARBA" id="ARBA00023180"/>
    </source>
</evidence>
<evidence type="ECO:0008006" key="18">
    <source>
        <dbReference type="Google" id="ProtNLM"/>
    </source>
</evidence>
<dbReference type="SUPFAM" id="SSF49265">
    <property type="entry name" value="Fibronectin type III"/>
    <property type="match status" value="3"/>
</dbReference>
<comment type="caution">
    <text evidence="16">The sequence shown here is derived from an EMBL/GenBank/DDBJ whole genome shotgun (WGS) entry which is preliminary data.</text>
</comment>
<dbReference type="PROSITE" id="PS01353">
    <property type="entry name" value="HEMATOPO_REC_L_F2"/>
    <property type="match status" value="1"/>
</dbReference>
<dbReference type="Pfam" id="PF18589">
    <property type="entry name" value="ObR_Ig"/>
    <property type="match status" value="1"/>
</dbReference>
<feature type="compositionally biased region" description="Acidic residues" evidence="12">
    <location>
        <begin position="818"/>
        <end position="829"/>
    </location>
</feature>
<dbReference type="Gene3D" id="2.60.40.10">
    <property type="entry name" value="Immunoglobulins"/>
    <property type="match status" value="5"/>
</dbReference>
<dbReference type="PROSITE" id="PS50835">
    <property type="entry name" value="IG_LIKE"/>
    <property type="match status" value="1"/>
</dbReference>
<feature type="transmembrane region" description="Helical" evidence="13">
    <location>
        <begin position="628"/>
        <end position="650"/>
    </location>
</feature>
<feature type="compositionally biased region" description="Acidic residues" evidence="12">
    <location>
        <begin position="849"/>
        <end position="861"/>
    </location>
</feature>
<dbReference type="SMART" id="SM00060">
    <property type="entry name" value="FN3"/>
    <property type="match status" value="3"/>
</dbReference>
<evidence type="ECO:0000256" key="7">
    <source>
        <dbReference type="ARBA" id="ARBA00023136"/>
    </source>
</evidence>
<dbReference type="AlphaFoldDB" id="A0A8T3CJC9"/>